<name>A0A165P7X7_9BACL</name>
<evidence type="ECO:0000313" key="3">
    <source>
        <dbReference type="Proteomes" id="UP000076567"/>
    </source>
</evidence>
<keyword evidence="3" id="KW-1185">Reference proteome</keyword>
<dbReference type="RefSeq" id="WP_066236754.1">
    <property type="nucleotide sequence ID" value="NZ_LRFC01000001.1"/>
</dbReference>
<dbReference type="EMBL" id="LRFC01000001">
    <property type="protein sequence ID" value="KZE69283.1"/>
    <property type="molecule type" value="Genomic_DNA"/>
</dbReference>
<dbReference type="Proteomes" id="UP000076567">
    <property type="component" value="Unassembled WGS sequence"/>
</dbReference>
<feature type="transmembrane region" description="Helical" evidence="1">
    <location>
        <begin position="69"/>
        <end position="90"/>
    </location>
</feature>
<dbReference type="AlphaFoldDB" id="A0A165P7X7"/>
<keyword evidence="1" id="KW-0812">Transmembrane</keyword>
<keyword evidence="1" id="KW-0472">Membrane</keyword>
<feature type="transmembrane region" description="Helical" evidence="1">
    <location>
        <begin position="31"/>
        <end position="57"/>
    </location>
</feature>
<keyword evidence="1" id="KW-1133">Transmembrane helix</keyword>
<sequence>MNLRFGRLSLWMCIAGIIVTAWPFIVRDQVAQQVAIFLFGGIMLYFIGVIFSVVAIVKKESGKAKYFGLFFILLMAVISILGQLLLSLGLGGKQ</sequence>
<proteinExistence type="predicted"/>
<gene>
    <name evidence="2" type="ORF">AWM68_03170</name>
</gene>
<feature type="transmembrane region" description="Helical" evidence="1">
    <location>
        <begin position="7"/>
        <end position="25"/>
    </location>
</feature>
<organism evidence="2 3">
    <name type="scientific">Fictibacillus phosphorivorans</name>
    <dbReference type="NCBI Taxonomy" id="1221500"/>
    <lineage>
        <taxon>Bacteria</taxon>
        <taxon>Bacillati</taxon>
        <taxon>Bacillota</taxon>
        <taxon>Bacilli</taxon>
        <taxon>Bacillales</taxon>
        <taxon>Fictibacillaceae</taxon>
        <taxon>Fictibacillus</taxon>
    </lineage>
</organism>
<evidence type="ECO:0000313" key="2">
    <source>
        <dbReference type="EMBL" id="KZE69283.1"/>
    </source>
</evidence>
<accession>A0A165P7X7</accession>
<dbReference type="OrthoDB" id="2971390at2"/>
<protein>
    <recommendedName>
        <fullName evidence="4">DUF3953 domain-containing protein</fullName>
    </recommendedName>
</protein>
<comment type="caution">
    <text evidence="2">The sequence shown here is derived from an EMBL/GenBank/DDBJ whole genome shotgun (WGS) entry which is preliminary data.</text>
</comment>
<evidence type="ECO:0000256" key="1">
    <source>
        <dbReference type="SAM" id="Phobius"/>
    </source>
</evidence>
<evidence type="ECO:0008006" key="4">
    <source>
        <dbReference type="Google" id="ProtNLM"/>
    </source>
</evidence>
<reference evidence="3" key="1">
    <citation type="submission" date="2016-01" db="EMBL/GenBank/DDBJ databases">
        <title>Draft genome of Chromobacterium sp. F49.</title>
        <authorList>
            <person name="Hong K.W."/>
        </authorList>
    </citation>
    <scope>NUCLEOTIDE SEQUENCE [LARGE SCALE GENOMIC DNA]</scope>
    <source>
        <strain evidence="3">P7IIIA</strain>
    </source>
</reference>